<evidence type="ECO:0000313" key="1">
    <source>
        <dbReference type="EMBL" id="GFD12917.1"/>
    </source>
</evidence>
<reference evidence="1" key="1">
    <citation type="journal article" date="2019" name="Sci. Rep.">
        <title>Draft genome of Tanacetum cinerariifolium, the natural source of mosquito coil.</title>
        <authorList>
            <person name="Yamashiro T."/>
            <person name="Shiraishi A."/>
            <person name="Satake H."/>
            <person name="Nakayama K."/>
        </authorList>
    </citation>
    <scope>NUCLEOTIDE SEQUENCE</scope>
</reference>
<sequence length="88" mass="9111">RGRAAAHVRHRRLFCPARCHSGLSAGCRPAAGGPHDARARADEPLSGAHARANVNDGHGHQAREVVQNVLDGLSGGGGNAVGHWANKK</sequence>
<accession>A0A699TS32</accession>
<dbReference type="EMBL" id="BKCJ011268983">
    <property type="protein sequence ID" value="GFD12917.1"/>
    <property type="molecule type" value="Genomic_DNA"/>
</dbReference>
<gene>
    <name evidence="1" type="ORF">Tci_884886</name>
</gene>
<protein>
    <submittedName>
        <fullName evidence="1">Uncharacterized protein</fullName>
    </submittedName>
</protein>
<feature type="non-terminal residue" evidence="1">
    <location>
        <position position="1"/>
    </location>
</feature>
<organism evidence="1">
    <name type="scientific">Tanacetum cinerariifolium</name>
    <name type="common">Dalmatian daisy</name>
    <name type="synonym">Chrysanthemum cinerariifolium</name>
    <dbReference type="NCBI Taxonomy" id="118510"/>
    <lineage>
        <taxon>Eukaryota</taxon>
        <taxon>Viridiplantae</taxon>
        <taxon>Streptophyta</taxon>
        <taxon>Embryophyta</taxon>
        <taxon>Tracheophyta</taxon>
        <taxon>Spermatophyta</taxon>
        <taxon>Magnoliopsida</taxon>
        <taxon>eudicotyledons</taxon>
        <taxon>Gunneridae</taxon>
        <taxon>Pentapetalae</taxon>
        <taxon>asterids</taxon>
        <taxon>campanulids</taxon>
        <taxon>Asterales</taxon>
        <taxon>Asteraceae</taxon>
        <taxon>Asteroideae</taxon>
        <taxon>Anthemideae</taxon>
        <taxon>Anthemidinae</taxon>
        <taxon>Tanacetum</taxon>
    </lineage>
</organism>
<comment type="caution">
    <text evidence="1">The sequence shown here is derived from an EMBL/GenBank/DDBJ whole genome shotgun (WGS) entry which is preliminary data.</text>
</comment>
<name>A0A699TS32_TANCI</name>
<proteinExistence type="predicted"/>
<dbReference type="AlphaFoldDB" id="A0A699TS32"/>